<organism evidence="12 13">
    <name type="scientific">Oncorhynchus tshawytscha</name>
    <name type="common">Chinook salmon</name>
    <name type="synonym">Salmo tshawytscha</name>
    <dbReference type="NCBI Taxonomy" id="74940"/>
    <lineage>
        <taxon>Eukaryota</taxon>
        <taxon>Metazoa</taxon>
        <taxon>Chordata</taxon>
        <taxon>Craniata</taxon>
        <taxon>Vertebrata</taxon>
        <taxon>Euteleostomi</taxon>
        <taxon>Actinopterygii</taxon>
        <taxon>Neopterygii</taxon>
        <taxon>Teleostei</taxon>
        <taxon>Protacanthopterygii</taxon>
        <taxon>Salmoniformes</taxon>
        <taxon>Salmonidae</taxon>
        <taxon>Salmoninae</taxon>
        <taxon>Oncorhynchus</taxon>
    </lineage>
</organism>
<protein>
    <recommendedName>
        <fullName evidence="7">Replication factor C subunit 3</fullName>
    </recommendedName>
    <alternativeName>
        <fullName evidence="9">Activator 1 38 kDa subunit</fullName>
    </alternativeName>
    <alternativeName>
        <fullName evidence="10">Activator 1 subunit 3</fullName>
    </alternativeName>
    <alternativeName>
        <fullName evidence="8">Replication factor C 38 kDa subunit</fullName>
    </alternativeName>
</protein>
<dbReference type="GO" id="GO:0005634">
    <property type="term" value="C:nucleus"/>
    <property type="evidence" value="ECO:0007669"/>
    <property type="project" value="UniProtKB-SubCell"/>
</dbReference>
<feature type="domain" description="AAA+ ATPase" evidence="11">
    <location>
        <begin position="34"/>
        <end position="186"/>
    </location>
</feature>
<comment type="similarity">
    <text evidence="2">Belongs to the activator 1 small subunits family.</text>
</comment>
<dbReference type="SUPFAM" id="SSF52540">
    <property type="entry name" value="P-loop containing nucleoside triphosphate hydrolases"/>
    <property type="match status" value="1"/>
</dbReference>
<dbReference type="FunFam" id="1.20.272.10:FF:000002">
    <property type="entry name" value="Replication factor C subunit 3"/>
    <property type="match status" value="1"/>
</dbReference>
<dbReference type="Gene3D" id="1.20.272.10">
    <property type="match status" value="1"/>
</dbReference>
<evidence type="ECO:0000313" key="12">
    <source>
        <dbReference type="Ensembl" id="ENSOTSP00005111887.1"/>
    </source>
</evidence>
<reference evidence="12" key="3">
    <citation type="submission" date="2025-09" db="UniProtKB">
        <authorList>
            <consortium name="Ensembl"/>
        </authorList>
    </citation>
    <scope>IDENTIFICATION</scope>
</reference>
<evidence type="ECO:0000256" key="5">
    <source>
        <dbReference type="ARBA" id="ARBA00058626"/>
    </source>
</evidence>
<name>A0AAZ3P5B8_ONCTS</name>
<evidence type="ECO:0000256" key="6">
    <source>
        <dbReference type="ARBA" id="ARBA00062267"/>
    </source>
</evidence>
<dbReference type="SUPFAM" id="SSF48019">
    <property type="entry name" value="post-AAA+ oligomerization domain-like"/>
    <property type="match status" value="1"/>
</dbReference>
<comment type="subunit">
    <text evidence="6">Subunit of the RFC complex, an heteropentameric complex consisting of a large subunit RFC1 and four small subunits RFC2, RFC3, RFC4 and RFC5; the RFC complex interacts with PCNA. Forms an heterotetrameric complex with RFC2, RFC4 and RFC5; this complex has ATPase activity but is not stimulated by PCNA. The heterotetramer of subunits RFC2, RFC3, RFC4 and RFC5 interacts with RAD17. Interacts with CNTD1; this interaction facilitates crossover formation.</text>
</comment>
<dbReference type="Proteomes" id="UP000694402">
    <property type="component" value="Unassembled WGS sequence"/>
</dbReference>
<dbReference type="GO" id="GO:0003677">
    <property type="term" value="F:DNA binding"/>
    <property type="evidence" value="ECO:0007669"/>
    <property type="project" value="InterPro"/>
</dbReference>
<dbReference type="FunFam" id="3.40.50.300:FF:000136">
    <property type="entry name" value="Replication factor C subunit 5"/>
    <property type="match status" value="1"/>
</dbReference>
<dbReference type="GO" id="GO:0003689">
    <property type="term" value="F:DNA clamp loader activity"/>
    <property type="evidence" value="ECO:0007669"/>
    <property type="project" value="TreeGrafter"/>
</dbReference>
<dbReference type="Ensembl" id="ENSOTST00005135005.1">
    <property type="protein sequence ID" value="ENSOTSP00005111887.1"/>
    <property type="gene ID" value="ENSOTSG00005017554.2"/>
</dbReference>
<dbReference type="InterPro" id="IPR008921">
    <property type="entry name" value="DNA_pol3_clamp-load_cplx_C"/>
</dbReference>
<evidence type="ECO:0000256" key="4">
    <source>
        <dbReference type="ARBA" id="ARBA00023242"/>
    </source>
</evidence>
<dbReference type="InterPro" id="IPR027417">
    <property type="entry name" value="P-loop_NTPase"/>
</dbReference>
<dbReference type="GeneTree" id="ENSGT00550000075006"/>
<evidence type="ECO:0000256" key="9">
    <source>
        <dbReference type="ARBA" id="ARBA00079394"/>
    </source>
</evidence>
<dbReference type="PANTHER" id="PTHR11669:SF1">
    <property type="entry name" value="REPLICATION FACTOR C SUBUNIT 3"/>
    <property type="match status" value="1"/>
</dbReference>
<dbReference type="Pfam" id="PF22534">
    <property type="entry name" value="RFC_C"/>
    <property type="match status" value="1"/>
</dbReference>
<dbReference type="CDD" id="cd00009">
    <property type="entry name" value="AAA"/>
    <property type="match status" value="1"/>
</dbReference>
<reference evidence="13" key="1">
    <citation type="journal article" date="2018" name="PLoS ONE">
        <title>Chinook salmon (Oncorhynchus tshawytscha) genome and transcriptome.</title>
        <authorList>
            <person name="Christensen K.A."/>
            <person name="Leong J.S."/>
            <person name="Sakhrani D."/>
            <person name="Biagi C.A."/>
            <person name="Minkley D.R."/>
            <person name="Withler R.E."/>
            <person name="Rondeau E.B."/>
            <person name="Koop B.F."/>
            <person name="Devlin R.H."/>
        </authorList>
    </citation>
    <scope>NUCLEOTIDE SEQUENCE [LARGE SCALE GENOMIC DNA]</scope>
</reference>
<comment type="subcellular location">
    <subcellularLocation>
        <location evidence="1">Nucleus</location>
    </subcellularLocation>
</comment>
<gene>
    <name evidence="12" type="primary">RFC3</name>
</gene>
<comment type="function">
    <text evidence="5">Subunit of the replication factor C (RFC) complex which acts during elongation of primed DNA templates by DNA polymerases delta and epsilon, and is necessary for ATP-dependent loading of proliferating cell nuclear antigen (PCNA) onto primed DNA.</text>
</comment>
<keyword evidence="3" id="KW-0235">DNA replication</keyword>
<evidence type="ECO:0000256" key="8">
    <source>
        <dbReference type="ARBA" id="ARBA00076818"/>
    </source>
</evidence>
<evidence type="ECO:0000256" key="10">
    <source>
        <dbReference type="ARBA" id="ARBA00080379"/>
    </source>
</evidence>
<evidence type="ECO:0000256" key="3">
    <source>
        <dbReference type="ARBA" id="ARBA00022705"/>
    </source>
</evidence>
<keyword evidence="13" id="KW-1185">Reference proteome</keyword>
<dbReference type="Gene3D" id="1.10.8.60">
    <property type="match status" value="1"/>
</dbReference>
<dbReference type="FunFam" id="1.10.8.60:FF:000030">
    <property type="entry name" value="replication factor C subunit 3"/>
    <property type="match status" value="1"/>
</dbReference>
<dbReference type="GO" id="GO:0005663">
    <property type="term" value="C:DNA replication factor C complex"/>
    <property type="evidence" value="ECO:0007669"/>
    <property type="project" value="TreeGrafter"/>
</dbReference>
<sequence length="356" mass="40186">MSLWVDKYRPTSLGKLDYHKEQANQLKNLVQCGDFPHLLVYGPSGAGKKTRIMCLLRELDRGVILNSDAGNSDRGVILNSDAGNSDRGVILNISHFNSDAGNSDRVVIQELIKTMAQSQQIQTSTQREFKVVLLTEVDRLTKDAQHALRRTMEKYMSTCRLILCCNSTSKVIGPIRSRCLAVRVPLPSTEEVCNVLSTVCRKEGLLLPPELAKQISEKSGRNLRKALLMCEACRVQQYPFSADQDIPETDWEVYLRETANAIVSQQSPQRLLEVRGRLYELLTHCIPPEIIMKGLVTELLGNCDGQLKAEVTHMAAHYEHRLQQGNKAIYHLEAFTARFMAIYKKFMEDGLDAMMF</sequence>
<dbReference type="InterPro" id="IPR003593">
    <property type="entry name" value="AAA+_ATPase"/>
</dbReference>
<dbReference type="SMART" id="SM00382">
    <property type="entry name" value="AAA"/>
    <property type="match status" value="1"/>
</dbReference>
<evidence type="ECO:0000313" key="13">
    <source>
        <dbReference type="Proteomes" id="UP000694402"/>
    </source>
</evidence>
<evidence type="ECO:0000256" key="7">
    <source>
        <dbReference type="ARBA" id="ARBA00070184"/>
    </source>
</evidence>
<dbReference type="GO" id="GO:0006281">
    <property type="term" value="P:DNA repair"/>
    <property type="evidence" value="ECO:0007669"/>
    <property type="project" value="UniProtKB-ARBA"/>
</dbReference>
<dbReference type="Pfam" id="PF13177">
    <property type="entry name" value="DNA_pol3_delta2"/>
    <property type="match status" value="1"/>
</dbReference>
<dbReference type="Gene3D" id="3.40.50.300">
    <property type="entry name" value="P-loop containing nucleotide triphosphate hydrolases"/>
    <property type="match status" value="1"/>
</dbReference>
<reference evidence="12" key="2">
    <citation type="submission" date="2025-08" db="UniProtKB">
        <authorList>
            <consortium name="Ensembl"/>
        </authorList>
    </citation>
    <scope>IDENTIFICATION</scope>
</reference>
<dbReference type="PANTHER" id="PTHR11669">
    <property type="entry name" value="REPLICATION FACTOR C / DNA POLYMERASE III GAMMA-TAU SUBUNIT"/>
    <property type="match status" value="1"/>
</dbReference>
<keyword evidence="4" id="KW-0539">Nucleus</keyword>
<accession>A0AAZ3P5B8</accession>
<dbReference type="AlphaFoldDB" id="A0AAZ3P5B8"/>
<proteinExistence type="inferred from homology"/>
<evidence type="ECO:0000256" key="1">
    <source>
        <dbReference type="ARBA" id="ARBA00004123"/>
    </source>
</evidence>
<dbReference type="Pfam" id="PF21960">
    <property type="entry name" value="RCF1-5-like_lid"/>
    <property type="match status" value="1"/>
</dbReference>
<evidence type="ECO:0000259" key="11">
    <source>
        <dbReference type="SMART" id="SM00382"/>
    </source>
</evidence>
<dbReference type="InterPro" id="IPR050238">
    <property type="entry name" value="DNA_Rep/Repair_Clamp_Loader"/>
</dbReference>
<dbReference type="GO" id="GO:0006271">
    <property type="term" value="P:DNA strand elongation involved in DNA replication"/>
    <property type="evidence" value="ECO:0007669"/>
    <property type="project" value="UniProtKB-ARBA"/>
</dbReference>
<evidence type="ECO:0000256" key="2">
    <source>
        <dbReference type="ARBA" id="ARBA00005378"/>
    </source>
</evidence>